<sequence>MRLRHTLKPLLLASSAAVILAACAPAAEDTPPPEAPAEEVAEASPAPAPVLTVDVLDCGTIGVSDLDAFSSAGDFAGQSDEFTNTCYLVNHPDGRLLWDLGLPSQLVGQPPFTQQIFTVSVEKSITEQLADLGVVPSELSYVSISHSHFDHIGQVDQVQGATWLVNQTEYDAMFPADGAPPADPSLTENYALFKPMETQIIEDRHDVFGDGSVVIFKTPGHTPGHASLQLTLPESGPVLLTGDLYHRTESRALSRVPRFNTSEEETLASMATFETRATDLEAKVVIQHEPDDVVPLGGIIR</sequence>
<dbReference type="InterPro" id="IPR001279">
    <property type="entry name" value="Metallo-B-lactamas"/>
</dbReference>
<dbReference type="PANTHER" id="PTHR42978">
    <property type="entry name" value="QUORUM-QUENCHING LACTONASE YTNP-RELATED-RELATED"/>
    <property type="match status" value="1"/>
</dbReference>
<organism evidence="8 9">
    <name type="scientific">Hyphomonas hirschiana VP5</name>
    <dbReference type="NCBI Taxonomy" id="1280951"/>
    <lineage>
        <taxon>Bacteria</taxon>
        <taxon>Pseudomonadati</taxon>
        <taxon>Pseudomonadota</taxon>
        <taxon>Alphaproteobacteria</taxon>
        <taxon>Hyphomonadales</taxon>
        <taxon>Hyphomonadaceae</taxon>
        <taxon>Hyphomonas</taxon>
    </lineage>
</organism>
<dbReference type="CDD" id="cd07729">
    <property type="entry name" value="AHL_lactonase_MBL-fold"/>
    <property type="match status" value="1"/>
</dbReference>
<evidence type="ECO:0000313" key="8">
    <source>
        <dbReference type="EMBL" id="KCZ91951.1"/>
    </source>
</evidence>
<evidence type="ECO:0000256" key="5">
    <source>
        <dbReference type="ARBA" id="ARBA00022833"/>
    </source>
</evidence>
<comment type="cofactor">
    <cofactor evidence="1">
        <name>Zn(2+)</name>
        <dbReference type="ChEBI" id="CHEBI:29105"/>
    </cofactor>
</comment>
<feature type="chain" id="PRO_5001573161" evidence="6">
    <location>
        <begin position="27"/>
        <end position="301"/>
    </location>
</feature>
<protein>
    <submittedName>
        <fullName evidence="8">Metallo-beta-lactamase family lipoprotein</fullName>
    </submittedName>
</protein>
<feature type="signal peptide" evidence="6">
    <location>
        <begin position="1"/>
        <end position="26"/>
    </location>
</feature>
<dbReference type="InterPro" id="IPR051013">
    <property type="entry name" value="MBL_superfamily_lactonases"/>
</dbReference>
<dbReference type="SMART" id="SM00849">
    <property type="entry name" value="Lactamase_B"/>
    <property type="match status" value="1"/>
</dbReference>
<evidence type="ECO:0000313" key="9">
    <source>
        <dbReference type="Proteomes" id="UP000025061"/>
    </source>
</evidence>
<comment type="caution">
    <text evidence="8">The sequence shown here is derived from an EMBL/GenBank/DDBJ whole genome shotgun (WGS) entry which is preliminary data.</text>
</comment>
<keyword evidence="5" id="KW-0862">Zinc</keyword>
<proteinExistence type="inferred from homology"/>
<comment type="similarity">
    <text evidence="2">Belongs to the metallo-beta-lactamase superfamily.</text>
</comment>
<keyword evidence="6" id="KW-0732">Signal</keyword>
<dbReference type="InterPro" id="IPR036866">
    <property type="entry name" value="RibonucZ/Hydroxyglut_hydro"/>
</dbReference>
<dbReference type="Proteomes" id="UP000025061">
    <property type="component" value="Unassembled WGS sequence"/>
</dbReference>
<keyword evidence="4" id="KW-0378">Hydrolase</keyword>
<gene>
    <name evidence="8" type="ORF">HHI_11999</name>
</gene>
<evidence type="ECO:0000256" key="4">
    <source>
        <dbReference type="ARBA" id="ARBA00022801"/>
    </source>
</evidence>
<keyword evidence="9" id="KW-1185">Reference proteome</keyword>
<dbReference type="GO" id="GO:0046872">
    <property type="term" value="F:metal ion binding"/>
    <property type="evidence" value="ECO:0007669"/>
    <property type="project" value="UniProtKB-KW"/>
</dbReference>
<evidence type="ECO:0000256" key="1">
    <source>
        <dbReference type="ARBA" id="ARBA00001947"/>
    </source>
</evidence>
<name>A0A059FN34_9PROT</name>
<dbReference type="SUPFAM" id="SSF56281">
    <property type="entry name" value="Metallo-hydrolase/oxidoreductase"/>
    <property type="match status" value="1"/>
</dbReference>
<keyword evidence="3" id="KW-0479">Metal-binding</keyword>
<keyword evidence="8" id="KW-0449">Lipoprotein</keyword>
<dbReference type="EMBL" id="ARYI01000010">
    <property type="protein sequence ID" value="KCZ91951.1"/>
    <property type="molecule type" value="Genomic_DNA"/>
</dbReference>
<dbReference type="PROSITE" id="PS51257">
    <property type="entry name" value="PROKAR_LIPOPROTEIN"/>
    <property type="match status" value="1"/>
</dbReference>
<evidence type="ECO:0000259" key="7">
    <source>
        <dbReference type="SMART" id="SM00849"/>
    </source>
</evidence>
<evidence type="ECO:0000256" key="2">
    <source>
        <dbReference type="ARBA" id="ARBA00007749"/>
    </source>
</evidence>
<dbReference type="GO" id="GO:0016787">
    <property type="term" value="F:hydrolase activity"/>
    <property type="evidence" value="ECO:0007669"/>
    <property type="project" value="UniProtKB-KW"/>
</dbReference>
<dbReference type="RefSeq" id="WP_011648345.1">
    <property type="nucleotide sequence ID" value="NZ_ARYI01000010.1"/>
</dbReference>
<dbReference type="Pfam" id="PF00753">
    <property type="entry name" value="Lactamase_B"/>
    <property type="match status" value="1"/>
</dbReference>
<dbReference type="AlphaFoldDB" id="A0A059FN34"/>
<feature type="domain" description="Metallo-beta-lactamase" evidence="7">
    <location>
        <begin position="83"/>
        <end position="288"/>
    </location>
</feature>
<accession>A0A059FN34</accession>
<dbReference type="PATRIC" id="fig|1280951.3.peg.2418"/>
<dbReference type="Gene3D" id="3.60.15.10">
    <property type="entry name" value="Ribonuclease Z/Hydroxyacylglutathione hydrolase-like"/>
    <property type="match status" value="1"/>
</dbReference>
<dbReference type="OrthoDB" id="9773738at2"/>
<dbReference type="PANTHER" id="PTHR42978:SF2">
    <property type="entry name" value="102 KBASES UNSTABLE REGION: FROM 1 TO 119443"/>
    <property type="match status" value="1"/>
</dbReference>
<evidence type="ECO:0000256" key="6">
    <source>
        <dbReference type="SAM" id="SignalP"/>
    </source>
</evidence>
<evidence type="ECO:0000256" key="3">
    <source>
        <dbReference type="ARBA" id="ARBA00022723"/>
    </source>
</evidence>
<reference evidence="8 9" key="1">
    <citation type="submission" date="2013-04" db="EMBL/GenBank/DDBJ databases">
        <title>Hyphomonas hirschiana VP5 Genome Sequencing.</title>
        <authorList>
            <person name="Lai Q."/>
            <person name="Shao Z."/>
        </authorList>
    </citation>
    <scope>NUCLEOTIDE SEQUENCE [LARGE SCALE GENOMIC DNA]</scope>
    <source>
        <strain evidence="8 9">VP5</strain>
    </source>
</reference>